<evidence type="ECO:0000259" key="1">
    <source>
        <dbReference type="PROSITE" id="PS50893"/>
    </source>
</evidence>
<dbReference type="InterPro" id="IPR003439">
    <property type="entry name" value="ABC_transporter-like_ATP-bd"/>
</dbReference>
<dbReference type="Proteomes" id="UP000574390">
    <property type="component" value="Unassembled WGS sequence"/>
</dbReference>
<reference evidence="2 3" key="1">
    <citation type="submission" date="2020-04" db="EMBL/GenBank/DDBJ databases">
        <title>Perkinsus olseni comparative genomics.</title>
        <authorList>
            <person name="Bogema D.R."/>
        </authorList>
    </citation>
    <scope>NUCLEOTIDE SEQUENCE [LARGE SCALE GENOMIC DNA]</scope>
    <source>
        <strain evidence="2">ATCC PRA-205</strain>
    </source>
</reference>
<sequence>DYRQYKPASLRSKIGLVAQDTQLFSTSVHKNLIYGLSRECSMEEVVSAARMANAHQFIEDMDEGYETRVGERGVRLSGGQKQRIAIARCFLRRPRVLLLDEATSALDTENEALVQAALDTLMSTGGCTIILVAHRLSTVKNADMIAVISEGSIVEKGRHDELVQQNGVYAKLVARQLSHDDNRLTVDETVDCLMDEIKAA</sequence>
<proteinExistence type="predicted"/>
<protein>
    <recommendedName>
        <fullName evidence="1">ABC transporter domain-containing protein</fullName>
    </recommendedName>
</protein>
<name>A0A7J6R8K5_PEROL</name>
<dbReference type="PROSITE" id="PS50893">
    <property type="entry name" value="ABC_TRANSPORTER_2"/>
    <property type="match status" value="1"/>
</dbReference>
<dbReference type="AlphaFoldDB" id="A0A7J6R8K5"/>
<dbReference type="Gene3D" id="3.40.50.300">
    <property type="entry name" value="P-loop containing nucleotide triphosphate hydrolases"/>
    <property type="match status" value="1"/>
</dbReference>
<dbReference type="EMBL" id="JABANM010024392">
    <property type="protein sequence ID" value="KAF4716306.1"/>
    <property type="molecule type" value="Genomic_DNA"/>
</dbReference>
<dbReference type="GO" id="GO:0015421">
    <property type="term" value="F:ABC-type oligopeptide transporter activity"/>
    <property type="evidence" value="ECO:0007669"/>
    <property type="project" value="TreeGrafter"/>
</dbReference>
<dbReference type="GO" id="GO:0005743">
    <property type="term" value="C:mitochondrial inner membrane"/>
    <property type="evidence" value="ECO:0007669"/>
    <property type="project" value="TreeGrafter"/>
</dbReference>
<accession>A0A7J6R8K5</accession>
<dbReference type="PANTHER" id="PTHR43394">
    <property type="entry name" value="ATP-DEPENDENT PERMEASE MDL1, MITOCHONDRIAL"/>
    <property type="match status" value="1"/>
</dbReference>
<dbReference type="Pfam" id="PF00005">
    <property type="entry name" value="ABC_tran"/>
    <property type="match status" value="1"/>
</dbReference>
<dbReference type="GO" id="GO:0016887">
    <property type="term" value="F:ATP hydrolysis activity"/>
    <property type="evidence" value="ECO:0007669"/>
    <property type="project" value="InterPro"/>
</dbReference>
<dbReference type="PANTHER" id="PTHR43394:SF5">
    <property type="entry name" value="ABC TRANSPORTER B FAMILY"/>
    <property type="match status" value="1"/>
</dbReference>
<dbReference type="SUPFAM" id="SSF52540">
    <property type="entry name" value="P-loop containing nucleoside triphosphate hydrolases"/>
    <property type="match status" value="1"/>
</dbReference>
<dbReference type="GO" id="GO:0090374">
    <property type="term" value="P:oligopeptide export from mitochondrion"/>
    <property type="evidence" value="ECO:0007669"/>
    <property type="project" value="TreeGrafter"/>
</dbReference>
<dbReference type="InterPro" id="IPR017871">
    <property type="entry name" value="ABC_transporter-like_CS"/>
</dbReference>
<feature type="domain" description="ABC transporter" evidence="1">
    <location>
        <begin position="1"/>
        <end position="175"/>
    </location>
</feature>
<evidence type="ECO:0000313" key="3">
    <source>
        <dbReference type="Proteomes" id="UP000574390"/>
    </source>
</evidence>
<gene>
    <name evidence="2" type="ORF">FOZ62_015791</name>
</gene>
<organism evidence="2 3">
    <name type="scientific">Perkinsus olseni</name>
    <name type="common">Perkinsus atlanticus</name>
    <dbReference type="NCBI Taxonomy" id="32597"/>
    <lineage>
        <taxon>Eukaryota</taxon>
        <taxon>Sar</taxon>
        <taxon>Alveolata</taxon>
        <taxon>Perkinsozoa</taxon>
        <taxon>Perkinsea</taxon>
        <taxon>Perkinsida</taxon>
        <taxon>Perkinsidae</taxon>
        <taxon>Perkinsus</taxon>
    </lineage>
</organism>
<dbReference type="GO" id="GO:0005524">
    <property type="term" value="F:ATP binding"/>
    <property type="evidence" value="ECO:0007669"/>
    <property type="project" value="InterPro"/>
</dbReference>
<dbReference type="InterPro" id="IPR039421">
    <property type="entry name" value="Type_1_exporter"/>
</dbReference>
<comment type="caution">
    <text evidence="2">The sequence shown here is derived from an EMBL/GenBank/DDBJ whole genome shotgun (WGS) entry which is preliminary data.</text>
</comment>
<evidence type="ECO:0000313" key="2">
    <source>
        <dbReference type="EMBL" id="KAF4716306.1"/>
    </source>
</evidence>
<dbReference type="PROSITE" id="PS00211">
    <property type="entry name" value="ABC_TRANSPORTER_1"/>
    <property type="match status" value="1"/>
</dbReference>
<feature type="non-terminal residue" evidence="2">
    <location>
        <position position="1"/>
    </location>
</feature>
<dbReference type="InterPro" id="IPR027417">
    <property type="entry name" value="P-loop_NTPase"/>
</dbReference>